<dbReference type="EMBL" id="AAWS01000001">
    <property type="protein sequence ID" value="EAY32090.1"/>
    <property type="molecule type" value="Genomic_DNA"/>
</dbReference>
<dbReference type="InterPro" id="IPR056639">
    <property type="entry name" value="DUF7737"/>
</dbReference>
<dbReference type="Proteomes" id="UP000004095">
    <property type="component" value="Unassembled WGS sequence"/>
</dbReference>
<evidence type="ECO:0000313" key="4">
    <source>
        <dbReference type="EMBL" id="EAY32090.1"/>
    </source>
</evidence>
<name>A1ZCT8_MICM2</name>
<comment type="caution">
    <text evidence="4">The sequence shown here is derived from an EMBL/GenBank/DDBJ whole genome shotgun (WGS) entry which is preliminary data.</text>
</comment>
<feature type="domain" description="DUF4132" evidence="2">
    <location>
        <begin position="228"/>
        <end position="408"/>
    </location>
</feature>
<protein>
    <submittedName>
        <fullName evidence="4">Uncharacterized protein</fullName>
    </submittedName>
</protein>
<dbReference type="eggNOG" id="COG1413">
    <property type="taxonomic scope" value="Bacteria"/>
</dbReference>
<sequence>MFNYTINPNSMNFTADEAALGTEEEKKAWNELFRYFTNFAGTSKPTKTWLNSINPFVEAIDNERFGTIMEMIVLEVNNDKSWFSGLKSKMLKGLLWAGSLVPNPKVYAAIGKVVSRAYTKVRGKGAASASVGNAGINALVAINTKEAMQELIMLKNKSQYPVFVKALNKGIQQLSAEIKVTEDDVLDQLMPEFGIKDGTLEQAFGDYTAQLYLESAHKTLIEWVKPDGKVQKSVPAEVKRTYELELKAFKETAKDIKKTLQSQRHRLENAWRHQRVWDYDHWLEYLWAHPLGTYIVHKTIWQFDTPEGDRQSAIGKDGALVDVENKPVKVPHNAEVSLWHPVNAPLEEVLAWRDYMFDQELKQPFKQAFREVYLVTEAERITSVYSNRFSAHILQQNKLWALTQQRDWQYKGAYGYMLDSPTIQLPAYDLEVTLDVSFGGDSYEYATTQRTLFTNPTTDLEYAVDEVPKLVFSETMRDIDLFIAVCSIGSDPNWDGTEDYKDYWFEYSYGDKSETVSAQNRREILERVIPRLKIADCCSFEGNFLVVQGKLRTYKINIGSANILMKPNDQYLCIVPNRAAEAKGSKIFLPFEGDSILSLILSKAFLLADDTNIEDELILSQL</sequence>
<feature type="domain" description="DUF7737" evidence="3">
    <location>
        <begin position="518"/>
        <end position="622"/>
    </location>
</feature>
<dbReference type="InterPro" id="IPR025406">
    <property type="entry name" value="DUF4132"/>
</dbReference>
<feature type="coiled-coil region" evidence="1">
    <location>
        <begin position="239"/>
        <end position="270"/>
    </location>
</feature>
<organism evidence="4 5">
    <name type="scientific">Microscilla marina ATCC 23134</name>
    <dbReference type="NCBI Taxonomy" id="313606"/>
    <lineage>
        <taxon>Bacteria</taxon>
        <taxon>Pseudomonadati</taxon>
        <taxon>Bacteroidota</taxon>
        <taxon>Cytophagia</taxon>
        <taxon>Cytophagales</taxon>
        <taxon>Microscillaceae</taxon>
        <taxon>Microscilla</taxon>
    </lineage>
</organism>
<dbReference type="Pfam" id="PF13569">
    <property type="entry name" value="DUF4132"/>
    <property type="match status" value="1"/>
</dbReference>
<dbReference type="Pfam" id="PF24879">
    <property type="entry name" value="DUF7737"/>
    <property type="match status" value="1"/>
</dbReference>
<keyword evidence="1" id="KW-0175">Coiled coil</keyword>
<proteinExistence type="predicted"/>
<keyword evidence="5" id="KW-1185">Reference proteome</keyword>
<evidence type="ECO:0000259" key="3">
    <source>
        <dbReference type="Pfam" id="PF24879"/>
    </source>
</evidence>
<reference evidence="4 5" key="1">
    <citation type="submission" date="2007-01" db="EMBL/GenBank/DDBJ databases">
        <authorList>
            <person name="Haygood M."/>
            <person name="Podell S."/>
            <person name="Anderson C."/>
            <person name="Hopkinson B."/>
            <person name="Roe K."/>
            <person name="Barbeau K."/>
            <person name="Gaasterland T."/>
            <person name="Ferriera S."/>
            <person name="Johnson J."/>
            <person name="Kravitz S."/>
            <person name="Beeson K."/>
            <person name="Sutton G."/>
            <person name="Rogers Y.-H."/>
            <person name="Friedman R."/>
            <person name="Frazier M."/>
            <person name="Venter J.C."/>
        </authorList>
    </citation>
    <scope>NUCLEOTIDE SEQUENCE [LARGE SCALE GENOMIC DNA]</scope>
    <source>
        <strain evidence="4 5">ATCC 23134</strain>
    </source>
</reference>
<evidence type="ECO:0000259" key="2">
    <source>
        <dbReference type="Pfam" id="PF13569"/>
    </source>
</evidence>
<dbReference type="AlphaFoldDB" id="A1ZCT8"/>
<evidence type="ECO:0000313" key="5">
    <source>
        <dbReference type="Proteomes" id="UP000004095"/>
    </source>
</evidence>
<gene>
    <name evidence="4" type="ORF">M23134_02119</name>
</gene>
<accession>A1ZCT8</accession>
<evidence type="ECO:0000256" key="1">
    <source>
        <dbReference type="SAM" id="Coils"/>
    </source>
</evidence>